<name>A0AC34RF04_9BILA</name>
<protein>
    <submittedName>
        <fullName evidence="2">Protein kinase domain-containing protein</fullName>
    </submittedName>
</protein>
<proteinExistence type="predicted"/>
<sequence>MPVQQSLKPGSLKDPSVAALFTTKDPEQRYRDLREIGHGSFGAVYFAFDSETQENVAIKKMSFSGKQSVERWTDIVKEVGILKKIRHPHIVEYRACFLKEQTCWLVMEYCVGSAADILEVHKAPIYEAEIAAICQQALAGLAYLHEINRIHRDIKAGNILLTDNGTVKLADLGSISSVSPAQSFVGTPYWMAPEVILAMDEGHYDQRADIWSFGITCIELAERKPPFFNMNTMSALYHIAQNDPPILQAKFPNGEPAPWSEIFISFVEQCLRKDPEQRLSTLACLNHPFVTNCHSPSIILELIRRTKRVVRDLDNFQYKKMRKLMYLDEQLPNALNIASGIDEISVDSHEGACEDENISVHSDAIPAESSSISENSGQSSRVSSRRINTTNVRPPFGNVISRLQEESKKLYAESDESTTTTTESETNRTVISVGDAEKQQDLNCGDTSTEPTMSSEQSNSPVSTLGISPFHENISKEEAINTLRRDKFSTLRTTKLISREVEAHRTENNIYEQMSGYKRLRQAHHKEVQQLDEKLKIESDQLKIKLEKEYDHAVSQCEKEILKLRQSQQTELDKRHRQNEEELRKLSKARRNNNEHELKTFINVQKKEYRHNKDQEKANLKQRNLSRSQYEAMVKSLKNELVMQKNAAETRFREELNVRYKEEMRSLQKQQMLSLHDLESKLMNDELNMCARHIEMLHSILRRHHSLTRQQEQSQLDEVEKLKRRHMTIQHDSELSNQHDYTRRTLDELKKTHALQSKQHPRELKNKEALIRKQFRQACKTQTRQFKAYQAQLIQTVSKEEQKELISKLKAEQTRKIADLAEQYERSIKEMMSEQTIKLETWQEDELKQVSEKLTNEMEELRAYQTKQKELFENQCQRDRRAMQDRINHRQSMLEKKMSEELTKFELEREEQIRVMKERHANDLSMFDTTSSPSSTGSSATIPNHCKTGSQFSSSPSGSHSSSPLKSTGTSM</sequence>
<dbReference type="Proteomes" id="UP000887576">
    <property type="component" value="Unplaced"/>
</dbReference>
<evidence type="ECO:0000313" key="1">
    <source>
        <dbReference type="Proteomes" id="UP000887576"/>
    </source>
</evidence>
<organism evidence="1 2">
    <name type="scientific">Panagrolaimus sp. JU765</name>
    <dbReference type="NCBI Taxonomy" id="591449"/>
    <lineage>
        <taxon>Eukaryota</taxon>
        <taxon>Metazoa</taxon>
        <taxon>Ecdysozoa</taxon>
        <taxon>Nematoda</taxon>
        <taxon>Chromadorea</taxon>
        <taxon>Rhabditida</taxon>
        <taxon>Tylenchina</taxon>
        <taxon>Panagrolaimomorpha</taxon>
        <taxon>Panagrolaimoidea</taxon>
        <taxon>Panagrolaimidae</taxon>
        <taxon>Panagrolaimus</taxon>
    </lineage>
</organism>
<reference evidence="2" key="1">
    <citation type="submission" date="2022-11" db="UniProtKB">
        <authorList>
            <consortium name="WormBaseParasite"/>
        </authorList>
    </citation>
    <scope>IDENTIFICATION</scope>
</reference>
<accession>A0AC34RF04</accession>
<evidence type="ECO:0000313" key="2">
    <source>
        <dbReference type="WBParaSite" id="JU765_v2.g6164.t1"/>
    </source>
</evidence>
<dbReference type="WBParaSite" id="JU765_v2.g6164.t1">
    <property type="protein sequence ID" value="JU765_v2.g6164.t1"/>
    <property type="gene ID" value="JU765_v2.g6164"/>
</dbReference>